<keyword evidence="1" id="KW-0540">Nuclease</keyword>
<evidence type="ECO:0000313" key="2">
    <source>
        <dbReference type="Proteomes" id="UP000437431"/>
    </source>
</evidence>
<reference evidence="1 2" key="1">
    <citation type="journal article" date="2019" name="Nat. Med.">
        <title>A library of human gut bacterial isolates paired with longitudinal multiomics data enables mechanistic microbiome research.</title>
        <authorList>
            <person name="Poyet M."/>
            <person name="Groussin M."/>
            <person name="Gibbons S.M."/>
            <person name="Avila-Pacheco J."/>
            <person name="Jiang X."/>
            <person name="Kearney S.M."/>
            <person name="Perrotta A.R."/>
            <person name="Berdy B."/>
            <person name="Zhao S."/>
            <person name="Lieberman T.D."/>
            <person name="Swanson P.K."/>
            <person name="Smith M."/>
            <person name="Roesemann S."/>
            <person name="Alexander J.E."/>
            <person name="Rich S.A."/>
            <person name="Livny J."/>
            <person name="Vlamakis H."/>
            <person name="Clish C."/>
            <person name="Bullock K."/>
            <person name="Deik A."/>
            <person name="Scott J."/>
            <person name="Pierce K.A."/>
            <person name="Xavier R.J."/>
            <person name="Alm E.J."/>
        </authorList>
    </citation>
    <scope>NUCLEOTIDE SEQUENCE [LARGE SCALE GENOMIC DNA]</scope>
    <source>
        <strain evidence="1 2">BIOML-A111</strain>
    </source>
</reference>
<dbReference type="AlphaFoldDB" id="A0A7J5RMR9"/>
<dbReference type="Proteomes" id="UP000437431">
    <property type="component" value="Unassembled WGS sequence"/>
</dbReference>
<keyword evidence="1" id="KW-0378">Hydrolase</keyword>
<name>A0A7J5RMR9_PHOVU</name>
<evidence type="ECO:0000313" key="1">
    <source>
        <dbReference type="EMBL" id="KAB6563981.1"/>
    </source>
</evidence>
<dbReference type="EMBL" id="WDAY01000002">
    <property type="protein sequence ID" value="KAB6563981.1"/>
    <property type="molecule type" value="Genomic_DNA"/>
</dbReference>
<dbReference type="GO" id="GO:0004519">
    <property type="term" value="F:endonuclease activity"/>
    <property type="evidence" value="ECO:0007669"/>
    <property type="project" value="UniProtKB-KW"/>
</dbReference>
<sequence length="258" mass="29858">MATNNLWTRDEMILVLNLYLKIPFGKMHKGNPNVIKMAHLIGRTPDAVAYRLVNYASYDPQLKQRGISGMSHGGKKCEEYWNEFVDDREKLLYESERILAQYEGTSIEKKYKKELKDIPSGIVGDTKNCQVKIRVNQNVFRQIVLANYDYKCALTGIDIPELLVASHIIPWSENKEERLNPTNGICLSSLYDKAFDQGLISFDSSFKVLFSERLSSNVGKEYFDKYFSPIQNKSLTETKKYAINPTFLEWHRDCIFNK</sequence>
<protein>
    <submittedName>
        <fullName evidence="1">HNH endonuclease</fullName>
    </submittedName>
</protein>
<dbReference type="Pfam" id="PF13391">
    <property type="entry name" value="HNH_2"/>
    <property type="match status" value="1"/>
</dbReference>
<dbReference type="RefSeq" id="WP_117815105.1">
    <property type="nucleotide sequence ID" value="NZ_CAXTCG010000021.1"/>
</dbReference>
<keyword evidence="1" id="KW-0255">Endonuclease</keyword>
<accession>A0A7J5RMR9</accession>
<dbReference type="InterPro" id="IPR003615">
    <property type="entry name" value="HNH_nuc"/>
</dbReference>
<gene>
    <name evidence="1" type="ORF">GAY79_02225</name>
</gene>
<comment type="caution">
    <text evidence="1">The sequence shown here is derived from an EMBL/GenBank/DDBJ whole genome shotgun (WGS) entry which is preliminary data.</text>
</comment>
<proteinExistence type="predicted"/>
<organism evidence="1 2">
    <name type="scientific">Phocaeicola vulgatus</name>
    <name type="common">Bacteroides vulgatus</name>
    <dbReference type="NCBI Taxonomy" id="821"/>
    <lineage>
        <taxon>Bacteria</taxon>
        <taxon>Pseudomonadati</taxon>
        <taxon>Bacteroidota</taxon>
        <taxon>Bacteroidia</taxon>
        <taxon>Bacteroidales</taxon>
        <taxon>Bacteroidaceae</taxon>
        <taxon>Phocaeicola</taxon>
    </lineage>
</organism>